<dbReference type="PANTHER" id="PTHR15415">
    <property type="entry name" value="MITOFILIN"/>
    <property type="match status" value="1"/>
</dbReference>
<dbReference type="Pfam" id="PF09731">
    <property type="entry name" value="Mitofilin"/>
    <property type="match status" value="1"/>
</dbReference>
<keyword evidence="2 6" id="KW-0812">Transmembrane</keyword>
<name>A0A1M5CMJ9_9HYPH</name>
<evidence type="ECO:0000256" key="2">
    <source>
        <dbReference type="ARBA" id="ARBA00022692"/>
    </source>
</evidence>
<evidence type="ECO:0000313" key="7">
    <source>
        <dbReference type="EMBL" id="SHF55931.1"/>
    </source>
</evidence>
<feature type="transmembrane region" description="Helical" evidence="6">
    <location>
        <begin position="72"/>
        <end position="95"/>
    </location>
</feature>
<keyword evidence="3 6" id="KW-1133">Transmembrane helix</keyword>
<dbReference type="Proteomes" id="UP000184485">
    <property type="component" value="Unassembled WGS sequence"/>
</dbReference>
<evidence type="ECO:0000256" key="6">
    <source>
        <dbReference type="SAM" id="Phobius"/>
    </source>
</evidence>
<feature type="region of interest" description="Disordered" evidence="5">
    <location>
        <begin position="1"/>
        <end position="67"/>
    </location>
</feature>
<evidence type="ECO:0000256" key="5">
    <source>
        <dbReference type="SAM" id="MobiDB-lite"/>
    </source>
</evidence>
<keyword evidence="8" id="KW-1185">Reference proteome</keyword>
<dbReference type="RefSeq" id="WP_073053099.1">
    <property type="nucleotide sequence ID" value="NZ_FQUP01000002.1"/>
</dbReference>
<sequence length="378" mass="37966">MAEDDDTPSAAESTGSPRQKRPPVTIDLEAEAVTPARPADPAPEAATESGADPSPAATEATTTPPDSLARRLVPLGVAAVVGGLIGGAAGALLFAPQTDTITSASIDSRFATLASRLDALEAKSGSTTASGPTIDPERITALESALARLESAPPATGNGTATVDLQPIEQRLAALEARPVEPPAPAVDLQPLEQKLSTLDSRIGNIEAHPPSDPATEAAARTIALTALRQAARSDRPFDAELASFRTLGGDEAQLAALAPLAANGAPSVASLQASFPAAADAVRSASRRIDPEAGFIDRLAASAGSLVSVKPAGPVEGSSPTAIVSRMESMVDKGDLAAALAESDALDATSKSALAGWADAARRRVAIDQALAALGGN</sequence>
<keyword evidence="4 6" id="KW-0472">Membrane</keyword>
<evidence type="ECO:0000256" key="3">
    <source>
        <dbReference type="ARBA" id="ARBA00022989"/>
    </source>
</evidence>
<protein>
    <submittedName>
        <fullName evidence="7">Uncharacterized conserved protein</fullName>
    </submittedName>
</protein>
<dbReference type="OrthoDB" id="8420357at2"/>
<reference evidence="7 8" key="1">
    <citation type="submission" date="2016-11" db="EMBL/GenBank/DDBJ databases">
        <authorList>
            <person name="Jaros S."/>
            <person name="Januszkiewicz K."/>
            <person name="Wedrychowicz H."/>
        </authorList>
    </citation>
    <scope>NUCLEOTIDE SEQUENCE [LARGE SCALE GENOMIC DNA]</scope>
    <source>
        <strain evidence="7 8">DSM 19436</strain>
    </source>
</reference>
<dbReference type="PANTHER" id="PTHR15415:SF7">
    <property type="entry name" value="MICOS COMPLEX SUBUNIT MIC60"/>
    <property type="match status" value="1"/>
</dbReference>
<dbReference type="STRING" id="1122133.SAMN02745157_2402"/>
<dbReference type="EMBL" id="FQUP01000002">
    <property type="protein sequence ID" value="SHF55931.1"/>
    <property type="molecule type" value="Genomic_DNA"/>
</dbReference>
<dbReference type="AlphaFoldDB" id="A0A1M5CMJ9"/>
<evidence type="ECO:0000256" key="1">
    <source>
        <dbReference type="ARBA" id="ARBA00004370"/>
    </source>
</evidence>
<dbReference type="GO" id="GO:0016020">
    <property type="term" value="C:membrane"/>
    <property type="evidence" value="ECO:0007669"/>
    <property type="project" value="UniProtKB-SubCell"/>
</dbReference>
<feature type="compositionally biased region" description="Low complexity" evidence="5">
    <location>
        <begin position="35"/>
        <end position="67"/>
    </location>
</feature>
<gene>
    <name evidence="7" type="ORF">SAMN02745157_2402</name>
</gene>
<evidence type="ECO:0000256" key="4">
    <source>
        <dbReference type="ARBA" id="ARBA00023136"/>
    </source>
</evidence>
<organism evidence="7 8">
    <name type="scientific">Kaistia soli DSM 19436</name>
    <dbReference type="NCBI Taxonomy" id="1122133"/>
    <lineage>
        <taxon>Bacteria</taxon>
        <taxon>Pseudomonadati</taxon>
        <taxon>Pseudomonadota</taxon>
        <taxon>Alphaproteobacteria</taxon>
        <taxon>Hyphomicrobiales</taxon>
        <taxon>Kaistiaceae</taxon>
        <taxon>Kaistia</taxon>
    </lineage>
</organism>
<comment type="subcellular location">
    <subcellularLocation>
        <location evidence="1">Membrane</location>
    </subcellularLocation>
</comment>
<accession>A0A1M5CMJ9</accession>
<proteinExistence type="predicted"/>
<evidence type="ECO:0000313" key="8">
    <source>
        <dbReference type="Proteomes" id="UP000184485"/>
    </source>
</evidence>
<dbReference type="InterPro" id="IPR019133">
    <property type="entry name" value="MIC60"/>
</dbReference>